<evidence type="ECO:0000313" key="3">
    <source>
        <dbReference type="Proteomes" id="UP000320431"/>
    </source>
</evidence>
<dbReference type="AlphaFoldDB" id="A0A508AYR8"/>
<protein>
    <submittedName>
        <fullName evidence="2">Serine hydrolase</fullName>
    </submittedName>
</protein>
<dbReference type="Pfam" id="PF00144">
    <property type="entry name" value="Beta-lactamase"/>
    <property type="match status" value="1"/>
</dbReference>
<evidence type="ECO:0000313" key="2">
    <source>
        <dbReference type="EMBL" id="KAB8196199.1"/>
    </source>
</evidence>
<dbReference type="InterPro" id="IPR001466">
    <property type="entry name" value="Beta-lactam-related"/>
</dbReference>
<dbReference type="InterPro" id="IPR012338">
    <property type="entry name" value="Beta-lactam/transpept-like"/>
</dbReference>
<dbReference type="EMBL" id="VICD02000062">
    <property type="protein sequence ID" value="KAB8196199.1"/>
    <property type="molecule type" value="Genomic_DNA"/>
</dbReference>
<proteinExistence type="predicted"/>
<dbReference type="SUPFAM" id="SSF56601">
    <property type="entry name" value="beta-lactamase/transpeptidase-like"/>
    <property type="match status" value="1"/>
</dbReference>
<keyword evidence="2" id="KW-0378">Hydrolase</keyword>
<accession>A0A508AYR8</accession>
<reference evidence="2 3" key="1">
    <citation type="submission" date="2019-10" db="EMBL/GenBank/DDBJ databases">
        <title>Lysobacter alkalisoli sp. nov., isolated from saline-alkaline soil.</title>
        <authorList>
            <person name="Sun J.-Q."/>
        </authorList>
    </citation>
    <scope>NUCLEOTIDE SEQUENCE [LARGE SCALE GENOMIC DNA]</scope>
    <source>
        <strain evidence="2 3">KCTC 42381</strain>
    </source>
</reference>
<sequence length="485" mass="51144">MSASGSISEHRTPVTRTDRAVRPGLLEVGVMKRVAVVLLAAACAPVWASEAGKPSLQSLVAGTSEAGAPGCAVGLFRDGQADRMAFAGLADVDAGRPIDGDTLFYAASVSKQFTALAVAQLVADGKLSLDDDVREFIPELPRYSAPVTLSMLLHHTSGVRDFLSLIRMAGLGSASGNTRETALELLYRQQTTNFAPGTQYLYSNGGYLLLAEVVARVSGESFPDYLKRHVLDPLGMRRSHILQGDAEGGNVAHGYIDQAGAFVVRDTYPRFGGSGGLMTSINDLARYQADLASGHVVWTAEIRRILLKPGTLLDGSVALHPKQQLAYAGGLLVGERGGQRVIQHGGSAEAFRSAFARLPDAGIGVAVLCNRGDRNAQALGEQALALYGVALGNTESAADATTIHPGRYRADELGASYEVGFEGERLILRIHSDHAGTAPVTMAFEREEDGRYVGESFSISPAPDGRGLTLGSSRAYGILARPVAP</sequence>
<dbReference type="PANTHER" id="PTHR46825:SF9">
    <property type="entry name" value="BETA-LACTAMASE-RELATED DOMAIN-CONTAINING PROTEIN"/>
    <property type="match status" value="1"/>
</dbReference>
<dbReference type="GO" id="GO:0016787">
    <property type="term" value="F:hydrolase activity"/>
    <property type="evidence" value="ECO:0007669"/>
    <property type="project" value="UniProtKB-KW"/>
</dbReference>
<dbReference type="InterPro" id="IPR050491">
    <property type="entry name" value="AmpC-like"/>
</dbReference>
<comment type="caution">
    <text evidence="2">The sequence shown here is derived from an EMBL/GenBank/DDBJ whole genome shotgun (WGS) entry which is preliminary data.</text>
</comment>
<dbReference type="Proteomes" id="UP000320431">
    <property type="component" value="Unassembled WGS sequence"/>
</dbReference>
<dbReference type="PANTHER" id="PTHR46825">
    <property type="entry name" value="D-ALANYL-D-ALANINE-CARBOXYPEPTIDASE/ENDOPEPTIDASE AMPH"/>
    <property type="match status" value="1"/>
</dbReference>
<evidence type="ECO:0000259" key="1">
    <source>
        <dbReference type="Pfam" id="PF00144"/>
    </source>
</evidence>
<dbReference type="Gene3D" id="3.40.710.10">
    <property type="entry name" value="DD-peptidase/beta-lactamase superfamily"/>
    <property type="match status" value="1"/>
</dbReference>
<name>A0A508AYR8_9GAMM</name>
<gene>
    <name evidence="2" type="ORF">FKV24_004620</name>
</gene>
<feature type="domain" description="Beta-lactamase-related" evidence="1">
    <location>
        <begin position="61"/>
        <end position="378"/>
    </location>
</feature>
<organism evidence="2 3">
    <name type="scientific">Marilutibacter maris</name>
    <dbReference type="NCBI Taxonomy" id="1605891"/>
    <lineage>
        <taxon>Bacteria</taxon>
        <taxon>Pseudomonadati</taxon>
        <taxon>Pseudomonadota</taxon>
        <taxon>Gammaproteobacteria</taxon>
        <taxon>Lysobacterales</taxon>
        <taxon>Lysobacteraceae</taxon>
        <taxon>Marilutibacter</taxon>
    </lineage>
</organism>